<reference evidence="1 2" key="1">
    <citation type="journal article" date="2020" name="Genome Biol. Evol.">
        <title>Comparative genomics of Sclerotiniaceae.</title>
        <authorList>
            <person name="Valero Jimenez C.A."/>
            <person name="Steentjes M."/>
            <person name="Scholten O.E."/>
            <person name="Van Kan J.A.L."/>
        </authorList>
    </citation>
    <scope>NUCLEOTIDE SEQUENCE [LARGE SCALE GENOMIC DNA]</scope>
    <source>
        <strain evidence="1 2">B1</strain>
    </source>
</reference>
<keyword evidence="2" id="KW-1185">Reference proteome</keyword>
<dbReference type="Proteomes" id="UP000783213">
    <property type="component" value="Unassembled WGS sequence"/>
</dbReference>
<accession>A0ABQ7I4I7</accession>
<protein>
    <submittedName>
        <fullName evidence="1">Uncharacterized protein</fullName>
    </submittedName>
</protein>
<name>A0ABQ7I4I7_9HELO</name>
<proteinExistence type="predicted"/>
<evidence type="ECO:0000313" key="2">
    <source>
        <dbReference type="Proteomes" id="UP000783213"/>
    </source>
</evidence>
<gene>
    <name evidence="1" type="ORF">EAE98_011924</name>
</gene>
<dbReference type="GeneID" id="62238695"/>
<dbReference type="EMBL" id="RCSX01000055">
    <property type="protein sequence ID" value="KAF7911660.1"/>
    <property type="molecule type" value="Genomic_DNA"/>
</dbReference>
<evidence type="ECO:0000313" key="1">
    <source>
        <dbReference type="EMBL" id="KAF7911660.1"/>
    </source>
</evidence>
<organism evidence="1 2">
    <name type="scientific">Botrytis deweyae</name>
    <dbReference type="NCBI Taxonomy" id="2478750"/>
    <lineage>
        <taxon>Eukaryota</taxon>
        <taxon>Fungi</taxon>
        <taxon>Dikarya</taxon>
        <taxon>Ascomycota</taxon>
        <taxon>Pezizomycotina</taxon>
        <taxon>Leotiomycetes</taxon>
        <taxon>Helotiales</taxon>
        <taxon>Sclerotiniaceae</taxon>
        <taxon>Botrytis</taxon>
    </lineage>
</organism>
<sequence>MKKKSLSVNHPQSPHSWRQLWRHFSRAQLCLGDDHIVNQYHTIALSSTLGIDLYLGICLANQVLLGFVDECVLLPFTLLERGGNGTITIFVNTDLEPAVAGLGSLTPGCDGAHGDKDPDSNPPFVIVAAGQVEVVLELELEEVRVENEDGAAEEVGRIEEDSAEEENNVLLGSSEVVDELWISVVEAAEVVGSTVLGMVLDSELRTKDDSEVMEAAEVVGSTILEVQMREETADELVGMFEEVSEIAEVLATPLDETTPLEDAIVEDATFEDDAIEDPTLEVVPGTSEDRGMLELAVAD</sequence>
<dbReference type="RefSeq" id="XP_038804087.1">
    <property type="nucleotide sequence ID" value="XM_038959548.1"/>
</dbReference>
<comment type="caution">
    <text evidence="1">The sequence shown here is derived from an EMBL/GenBank/DDBJ whole genome shotgun (WGS) entry which is preliminary data.</text>
</comment>